<dbReference type="GO" id="GO:0016829">
    <property type="term" value="F:lyase activity"/>
    <property type="evidence" value="ECO:0007669"/>
    <property type="project" value="UniProtKB-KW"/>
</dbReference>
<dbReference type="eggNOG" id="COG0118">
    <property type="taxonomic scope" value="Bacteria"/>
</dbReference>
<evidence type="ECO:0000256" key="3">
    <source>
        <dbReference type="ARBA" id="ARBA00011152"/>
    </source>
</evidence>
<dbReference type="GO" id="GO:0000105">
    <property type="term" value="P:L-histidine biosynthetic process"/>
    <property type="evidence" value="ECO:0007669"/>
    <property type="project" value="UniProtKB-UniRule"/>
</dbReference>
<dbReference type="Pfam" id="PF00117">
    <property type="entry name" value="GATase"/>
    <property type="match status" value="1"/>
</dbReference>
<dbReference type="InterPro" id="IPR017926">
    <property type="entry name" value="GATASE"/>
</dbReference>
<sequence>MSSVAVIDYGMGNLHSIGKALQHADPQTQVQISADAQVIQRADRVVFPGVGAMRDCMQALHDLELVELIRQVAQDKPFLGICLGMQALLTDSEENGGVNCLNLFPGHVRRFAEQLCDAQGQPLKIPHMGWNRVKQKPHPLWHNIAEDSRFYFVHSYFACPDNEQDSIAATDYPQPFTCALARNNVFAVQFHPEKSQSVGLRLLQNFLRWDGAV</sequence>
<dbReference type="Proteomes" id="UP000008888">
    <property type="component" value="Chromosome"/>
</dbReference>
<keyword evidence="9 12" id="KW-0456">Lyase</keyword>
<evidence type="ECO:0000256" key="2">
    <source>
        <dbReference type="ARBA" id="ARBA00005091"/>
    </source>
</evidence>
<evidence type="ECO:0000256" key="6">
    <source>
        <dbReference type="ARBA" id="ARBA00022801"/>
    </source>
</evidence>
<dbReference type="PANTHER" id="PTHR42701:SF2">
    <property type="entry name" value="IMIDAZOLE GLYCEROL PHOSPHATE SYNTHASE SUBUNIT HISH 1"/>
    <property type="match status" value="1"/>
</dbReference>
<evidence type="ECO:0000313" key="15">
    <source>
        <dbReference type="EMBL" id="AEG02548.1"/>
    </source>
</evidence>
<keyword evidence="4 12" id="KW-0963">Cytoplasm</keyword>
<dbReference type="PROSITE" id="PS51273">
    <property type="entry name" value="GATASE_TYPE_1"/>
    <property type="match status" value="1"/>
</dbReference>
<keyword evidence="7 12" id="KW-0315">Glutamine amidotransferase</keyword>
<keyword evidence="6 12" id="KW-0378">Hydrolase</keyword>
<keyword evidence="16" id="KW-1185">Reference proteome</keyword>
<comment type="catalytic activity">
    <reaction evidence="11 12">
        <text>L-glutamine + H2O = L-glutamate + NH4(+)</text>
        <dbReference type="Rhea" id="RHEA:15889"/>
        <dbReference type="ChEBI" id="CHEBI:15377"/>
        <dbReference type="ChEBI" id="CHEBI:28938"/>
        <dbReference type="ChEBI" id="CHEBI:29985"/>
        <dbReference type="ChEBI" id="CHEBI:58359"/>
        <dbReference type="EC" id="3.5.1.2"/>
    </reaction>
</comment>
<evidence type="ECO:0000256" key="12">
    <source>
        <dbReference type="HAMAP-Rule" id="MF_00278"/>
    </source>
</evidence>
<evidence type="ECO:0000256" key="5">
    <source>
        <dbReference type="ARBA" id="ARBA00022605"/>
    </source>
</evidence>
<dbReference type="RefSeq" id="WP_013820763.1">
    <property type="nucleotide sequence ID" value="NC_015572.1"/>
</dbReference>
<dbReference type="NCBIfam" id="TIGR01855">
    <property type="entry name" value="IMP_synth_hisH"/>
    <property type="match status" value="1"/>
</dbReference>
<comment type="function">
    <text evidence="12">IGPS catalyzes the conversion of PRFAR and glutamine to IGP, AICAR and glutamate. The HisH subunit catalyzes the hydrolysis of glutamine to glutamate and ammonia as part of the synthesis of IGP and AICAR. The resulting ammonia molecule is channeled to the active site of HisF.</text>
</comment>
<evidence type="ECO:0000256" key="1">
    <source>
        <dbReference type="ARBA" id="ARBA00004496"/>
    </source>
</evidence>
<evidence type="ECO:0000313" key="16">
    <source>
        <dbReference type="Proteomes" id="UP000008888"/>
    </source>
</evidence>
<feature type="active site" evidence="12 13">
    <location>
        <position position="191"/>
    </location>
</feature>
<evidence type="ECO:0000256" key="8">
    <source>
        <dbReference type="ARBA" id="ARBA00023102"/>
    </source>
</evidence>
<dbReference type="GO" id="GO:0000107">
    <property type="term" value="F:imidazoleglycerol-phosphate synthase activity"/>
    <property type="evidence" value="ECO:0007669"/>
    <property type="project" value="UniProtKB-UniRule"/>
</dbReference>
<evidence type="ECO:0000256" key="7">
    <source>
        <dbReference type="ARBA" id="ARBA00022962"/>
    </source>
</evidence>
<dbReference type="EC" id="3.5.1.2" evidence="12"/>
<comment type="subunit">
    <text evidence="3 12">Heterodimer of HisH and HisF.</text>
</comment>
<dbReference type="HOGENOM" id="CLU_071837_2_0_6"/>
<reference key="2">
    <citation type="submission" date="2011-05" db="EMBL/GenBank/DDBJ databases">
        <title>Complete genome sequence of the aerobic marine methanotroph Methylomonas methanica MC09.</title>
        <authorList>
            <person name="Boden R."/>
            <person name="Cunliffe M."/>
            <person name="Scanlan J."/>
            <person name="Moussard H."/>
            <person name="Kits K.D."/>
            <person name="Klotz M."/>
            <person name="Jetten M."/>
            <person name="Vuilleumier S."/>
            <person name="Han J."/>
            <person name="Peters L."/>
            <person name="Mikhailova N."/>
            <person name="Teshima H."/>
            <person name="Tapia R."/>
            <person name="Kyrpides N."/>
            <person name="Ivanova N."/>
            <person name="Pagani I."/>
            <person name="Cheng J.-F."/>
            <person name="Goodwin L."/>
            <person name="Han C."/>
            <person name="Hauser L."/>
            <person name="Land M."/>
            <person name="Lapidus A."/>
            <person name="Lucas S."/>
            <person name="Pitluck S."/>
            <person name="Woyke T."/>
            <person name="Stein L.Y."/>
            <person name="Murrell C."/>
        </authorList>
    </citation>
    <scope>NUCLEOTIDE SEQUENCE</scope>
    <source>
        <strain>MC09</strain>
    </source>
</reference>
<accession>G0A205</accession>
<dbReference type="GO" id="GO:0005737">
    <property type="term" value="C:cytoplasm"/>
    <property type="evidence" value="ECO:0007669"/>
    <property type="project" value="UniProtKB-SubCell"/>
</dbReference>
<evidence type="ECO:0000256" key="11">
    <source>
        <dbReference type="ARBA" id="ARBA00049534"/>
    </source>
</evidence>
<organism evidence="15 16">
    <name type="scientific">Methylomonas methanica (strain DSM 25384 / MC09)</name>
    <dbReference type="NCBI Taxonomy" id="857087"/>
    <lineage>
        <taxon>Bacteria</taxon>
        <taxon>Pseudomonadati</taxon>
        <taxon>Pseudomonadota</taxon>
        <taxon>Gammaproteobacteria</taxon>
        <taxon>Methylococcales</taxon>
        <taxon>Methylococcaceae</taxon>
        <taxon>Methylomonas</taxon>
    </lineage>
</organism>
<dbReference type="Gene3D" id="3.40.50.880">
    <property type="match status" value="1"/>
</dbReference>
<feature type="active site" description="Nucleophile" evidence="12 13">
    <location>
        <position position="82"/>
    </location>
</feature>
<dbReference type="HAMAP" id="MF_00278">
    <property type="entry name" value="HisH"/>
    <property type="match status" value="1"/>
</dbReference>
<dbReference type="InterPro" id="IPR029062">
    <property type="entry name" value="Class_I_gatase-like"/>
</dbReference>
<comment type="pathway">
    <text evidence="2 12">Amino-acid biosynthesis; L-histidine biosynthesis; L-histidine from 5-phospho-alpha-D-ribose 1-diphosphate: step 5/9.</text>
</comment>
<dbReference type="SUPFAM" id="SSF52317">
    <property type="entry name" value="Class I glutamine amidotransferase-like"/>
    <property type="match status" value="1"/>
</dbReference>
<dbReference type="KEGG" id="mmt:Metme_4197"/>
<evidence type="ECO:0000256" key="13">
    <source>
        <dbReference type="PIRSR" id="PIRSR000495-1"/>
    </source>
</evidence>
<dbReference type="PIRSF" id="PIRSF000495">
    <property type="entry name" value="Amidotransf_hisH"/>
    <property type="match status" value="1"/>
</dbReference>
<dbReference type="EMBL" id="CP002738">
    <property type="protein sequence ID" value="AEG02548.1"/>
    <property type="molecule type" value="Genomic_DNA"/>
</dbReference>
<dbReference type="PANTHER" id="PTHR42701">
    <property type="entry name" value="IMIDAZOLE GLYCEROL PHOSPHATE SYNTHASE SUBUNIT HISH"/>
    <property type="match status" value="1"/>
</dbReference>
<evidence type="ECO:0000259" key="14">
    <source>
        <dbReference type="Pfam" id="PF00117"/>
    </source>
</evidence>
<dbReference type="GO" id="GO:0004359">
    <property type="term" value="F:glutaminase activity"/>
    <property type="evidence" value="ECO:0007669"/>
    <property type="project" value="UniProtKB-EC"/>
</dbReference>
<comment type="subcellular location">
    <subcellularLocation>
        <location evidence="1 12">Cytoplasm</location>
    </subcellularLocation>
</comment>
<evidence type="ECO:0000256" key="4">
    <source>
        <dbReference type="ARBA" id="ARBA00022490"/>
    </source>
</evidence>
<reference evidence="15 16" key="1">
    <citation type="journal article" date="2011" name="J. Bacteriol.">
        <title>Complete Genome Sequence of the Aerobic Marine Methanotroph Methylomonas methanica MC09.</title>
        <authorList>
            <person name="Boden R."/>
            <person name="Cunliffe M."/>
            <person name="Scanlan J."/>
            <person name="Moussard H."/>
            <person name="Kits K.D."/>
            <person name="Klotz M.G."/>
            <person name="Jetten M.S."/>
            <person name="Vuilleumier S."/>
            <person name="Han J."/>
            <person name="Peters L."/>
            <person name="Mikhailova N."/>
            <person name="Teshima H."/>
            <person name="Tapia R."/>
            <person name="Kyrpides N."/>
            <person name="Ivanova N."/>
            <person name="Pagani I."/>
            <person name="Cheng J.F."/>
            <person name="Goodwin L."/>
            <person name="Han C."/>
            <person name="Hauser L."/>
            <person name="Land M.L."/>
            <person name="Lapidus A."/>
            <person name="Lucas S."/>
            <person name="Pitluck S."/>
            <person name="Woyke T."/>
            <person name="Stein L."/>
            <person name="Murrell J.C."/>
        </authorList>
    </citation>
    <scope>NUCLEOTIDE SEQUENCE [LARGE SCALE GENOMIC DNA]</scope>
    <source>
        <strain evidence="15 16">MC09</strain>
    </source>
</reference>
<evidence type="ECO:0000256" key="9">
    <source>
        <dbReference type="ARBA" id="ARBA00023239"/>
    </source>
</evidence>
<keyword evidence="8 12" id="KW-0368">Histidine biosynthesis</keyword>
<dbReference type="EC" id="4.3.2.10" evidence="12"/>
<dbReference type="MEROPS" id="C26.965"/>
<gene>
    <name evidence="12" type="primary">hisH</name>
    <name evidence="15" type="ordered locus">Metme_4197</name>
</gene>
<dbReference type="CDD" id="cd01748">
    <property type="entry name" value="GATase1_IGP_Synthase"/>
    <property type="match status" value="1"/>
</dbReference>
<reference evidence="16" key="3">
    <citation type="submission" date="2011-05" db="EMBL/GenBank/DDBJ databases">
        <title>Complete sequence of Methylomonas methanica MC09.</title>
        <authorList>
            <consortium name="US DOE Joint Genome Institute"/>
            <person name="Lucas S."/>
            <person name="Han J."/>
            <person name="Lapidus A."/>
            <person name="Cheng J.-F."/>
            <person name="Goodwin L."/>
            <person name="Pitluck S."/>
            <person name="Peters L."/>
            <person name="Mikhailova N."/>
            <person name="Teshima H."/>
            <person name="Han C."/>
            <person name="Tapia R."/>
            <person name="Land M."/>
            <person name="Hauser L."/>
            <person name="Kyrpides N."/>
            <person name="Ivanova N."/>
            <person name="Pagani I."/>
            <person name="Stein L."/>
            <person name="Woyke T."/>
        </authorList>
    </citation>
    <scope>NUCLEOTIDE SEQUENCE [LARGE SCALE GENOMIC DNA]</scope>
    <source>
        <strain evidence="16">MC09</strain>
    </source>
</reference>
<feature type="active site" evidence="12 13">
    <location>
        <position position="193"/>
    </location>
</feature>
<dbReference type="STRING" id="857087.Metme_4197"/>
<feature type="domain" description="Glutamine amidotransferase" evidence="14">
    <location>
        <begin position="6"/>
        <end position="207"/>
    </location>
</feature>
<dbReference type="UniPathway" id="UPA00031">
    <property type="reaction ID" value="UER00010"/>
</dbReference>
<name>G0A205_METMM</name>
<proteinExistence type="inferred from homology"/>
<dbReference type="InterPro" id="IPR010139">
    <property type="entry name" value="Imidazole-glycPsynth_HisH"/>
</dbReference>
<dbReference type="FunFam" id="3.40.50.880:FF:000023">
    <property type="entry name" value="Imidazole glycerol phosphate synthase subunit HisH"/>
    <property type="match status" value="1"/>
</dbReference>
<comment type="catalytic activity">
    <reaction evidence="10 12">
        <text>5-[(5-phospho-1-deoxy-D-ribulos-1-ylimino)methylamino]-1-(5-phospho-beta-D-ribosyl)imidazole-4-carboxamide + L-glutamine = D-erythro-1-(imidazol-4-yl)glycerol 3-phosphate + 5-amino-1-(5-phospho-beta-D-ribosyl)imidazole-4-carboxamide + L-glutamate + H(+)</text>
        <dbReference type="Rhea" id="RHEA:24793"/>
        <dbReference type="ChEBI" id="CHEBI:15378"/>
        <dbReference type="ChEBI" id="CHEBI:29985"/>
        <dbReference type="ChEBI" id="CHEBI:58278"/>
        <dbReference type="ChEBI" id="CHEBI:58359"/>
        <dbReference type="ChEBI" id="CHEBI:58475"/>
        <dbReference type="ChEBI" id="CHEBI:58525"/>
        <dbReference type="EC" id="4.3.2.10"/>
    </reaction>
</comment>
<dbReference type="OrthoDB" id="9807137at2"/>
<evidence type="ECO:0000256" key="10">
    <source>
        <dbReference type="ARBA" id="ARBA00047838"/>
    </source>
</evidence>
<keyword evidence="5 12" id="KW-0028">Amino-acid biosynthesis</keyword>
<protein>
    <recommendedName>
        <fullName evidence="12">Imidazole glycerol phosphate synthase subunit HisH</fullName>
        <ecNumber evidence="12">4.3.2.10</ecNumber>
    </recommendedName>
    <alternativeName>
        <fullName evidence="12">IGP synthase glutaminase subunit</fullName>
        <ecNumber evidence="12">3.5.1.2</ecNumber>
    </alternativeName>
    <alternativeName>
        <fullName evidence="12">IGP synthase subunit HisH</fullName>
    </alternativeName>
    <alternativeName>
        <fullName evidence="12">ImGP synthase subunit HisH</fullName>
        <shortName evidence="12">IGPS subunit HisH</shortName>
    </alternativeName>
</protein>
<dbReference type="AlphaFoldDB" id="G0A205"/>